<evidence type="ECO:0000313" key="2">
    <source>
        <dbReference type="Proteomes" id="UP000252118"/>
    </source>
</evidence>
<dbReference type="RefSeq" id="WP_113968237.1">
    <property type="nucleotide sequence ID" value="NZ_QNRJ01000002.1"/>
</dbReference>
<accession>A0A366EWW9</accession>
<evidence type="ECO:0000313" key="1">
    <source>
        <dbReference type="EMBL" id="RBP06834.1"/>
    </source>
</evidence>
<gene>
    <name evidence="1" type="ORF">DET59_102217</name>
</gene>
<dbReference type="Proteomes" id="UP000252118">
    <property type="component" value="Unassembled WGS sequence"/>
</dbReference>
<reference evidence="1 2" key="1">
    <citation type="submission" date="2018-06" db="EMBL/GenBank/DDBJ databases">
        <title>Freshwater and sediment microbial communities from various areas in North America, analyzing microbe dynamics in response to fracking.</title>
        <authorList>
            <person name="Lamendella R."/>
        </authorList>
    </citation>
    <scope>NUCLEOTIDE SEQUENCE [LARGE SCALE GENOMIC DNA]</scope>
    <source>
        <strain evidence="1 2">97B</strain>
    </source>
</reference>
<sequence length="606" mass="68293">MTHIHGINSKQPLDQRPFSIQSGKVLYISVHKLLGEGNAVVSANGQRFIAKIEAPMEAGERYWVEVKQSESNVSLHLIPNRGQTGVENGKHAAANLLQHFSISTNGKEMNEFVMELMKKNIPIHKELLVFGEKHLKGKDSSESVKTLVEMAKRNMPLSDRVFLSMKSGTSTDGILSKLNELASKLSGTGRDMATLHLLTGVQKPLNRLASERLVINALSRLVDTSQTFSNRLGHFDLLKSLGVFPKEIPMNQWRKGLKTTVVEELKQSSHGQWERKIDLLRTQLANHPGPAPVKLRNDLDQLLSTTTGMGRDIPRLSGTLIGKWMDIILSMETVLNGERDEPSFVAAKELMGVVGEGKWRSIEMNYMRLLQSYGRGAPASNMEQLFQKLHLQIEQELTQTIRGEELARVLKKVIGTFGINLEAQLQKNGQELQNHPTIKQHLIGLSQNHPLADIRMLADDLVLKMNHQVLQSQESSPFLTIVQQFPFSLFGQSTDITLQWTGKEKEKGVIDGDYCRVLFYLELDIMKQTLIDMQVQNRVVSLTVWNDHPNAERMSRSFIPGLKEGLEKLDYQLSMVKVKAPDKQVELSDKIMEERFKTFSGVDLKI</sequence>
<organism evidence="1 2">
    <name type="scientific">Rossellomorea aquimaris</name>
    <dbReference type="NCBI Taxonomy" id="189382"/>
    <lineage>
        <taxon>Bacteria</taxon>
        <taxon>Bacillati</taxon>
        <taxon>Bacillota</taxon>
        <taxon>Bacilli</taxon>
        <taxon>Bacillales</taxon>
        <taxon>Bacillaceae</taxon>
        <taxon>Rossellomorea</taxon>
    </lineage>
</organism>
<comment type="caution">
    <text evidence="1">The sequence shown here is derived from an EMBL/GenBank/DDBJ whole genome shotgun (WGS) entry which is preliminary data.</text>
</comment>
<dbReference type="OrthoDB" id="2351076at2"/>
<dbReference type="EMBL" id="QNRJ01000002">
    <property type="protein sequence ID" value="RBP06834.1"/>
    <property type="molecule type" value="Genomic_DNA"/>
</dbReference>
<name>A0A366EWW9_9BACI</name>
<dbReference type="AlphaFoldDB" id="A0A366EWW9"/>
<protein>
    <recommendedName>
        <fullName evidence="3">Flagellar hook-length control protein-like C-terminal domain-containing protein</fullName>
    </recommendedName>
</protein>
<proteinExistence type="predicted"/>
<evidence type="ECO:0008006" key="3">
    <source>
        <dbReference type="Google" id="ProtNLM"/>
    </source>
</evidence>